<name>A0AA38VD66_9PEZI</name>
<accession>A0AA38VD66</accession>
<dbReference type="AlphaFoldDB" id="A0AA38VD66"/>
<reference evidence="2" key="1">
    <citation type="submission" date="2022-07" db="EMBL/GenBank/DDBJ databases">
        <title>Fungi with potential for degradation of polypropylene.</title>
        <authorList>
            <person name="Gostincar C."/>
        </authorList>
    </citation>
    <scope>NUCLEOTIDE SEQUENCE</scope>
    <source>
        <strain evidence="2">EXF-13308</strain>
    </source>
</reference>
<gene>
    <name evidence="2" type="ORF">NKR23_g7922</name>
</gene>
<evidence type="ECO:0000313" key="2">
    <source>
        <dbReference type="EMBL" id="KAJ9139416.1"/>
    </source>
</evidence>
<protein>
    <submittedName>
        <fullName evidence="2">Uncharacterized protein</fullName>
    </submittedName>
</protein>
<proteinExistence type="predicted"/>
<sequence length="315" mass="35082">MGWPSGIVQGKSHKSGEKLKQKSGRQPSTKAESSSSRPTQQPSVTFLFVVNELIPNQQYPRANFDQWGSRLPPGHPDAYIGEESSLVFKYTSVTPDSCSIQRMPEYSWYRTGRDQPGSICTWDQTGEHISITEYHLYKTCTVFRGWRFLPLMFMYNDATITELDNSDVGTMLHAVHLRPRDSNPGVSEVVTRASLYAAGRSADWIPSLLPLKYANPFADAPHSRGLAGELPVILGLMGLSQPPGQGTIDDAFMRGFWRDDKKWRCPLTHNQDAIPGPDQDPRALLVQVCFDPENPTGSNEQTLSSLEWGQIIVAG</sequence>
<organism evidence="2 3">
    <name type="scientific">Pleurostoma richardsiae</name>
    <dbReference type="NCBI Taxonomy" id="41990"/>
    <lineage>
        <taxon>Eukaryota</taxon>
        <taxon>Fungi</taxon>
        <taxon>Dikarya</taxon>
        <taxon>Ascomycota</taxon>
        <taxon>Pezizomycotina</taxon>
        <taxon>Sordariomycetes</taxon>
        <taxon>Sordariomycetidae</taxon>
        <taxon>Calosphaeriales</taxon>
        <taxon>Pleurostomataceae</taxon>
        <taxon>Pleurostoma</taxon>
    </lineage>
</organism>
<dbReference type="Proteomes" id="UP001174694">
    <property type="component" value="Unassembled WGS sequence"/>
</dbReference>
<feature type="region of interest" description="Disordered" evidence="1">
    <location>
        <begin position="1"/>
        <end position="40"/>
    </location>
</feature>
<evidence type="ECO:0000313" key="3">
    <source>
        <dbReference type="Proteomes" id="UP001174694"/>
    </source>
</evidence>
<evidence type="ECO:0000256" key="1">
    <source>
        <dbReference type="SAM" id="MobiDB-lite"/>
    </source>
</evidence>
<keyword evidence="3" id="KW-1185">Reference proteome</keyword>
<comment type="caution">
    <text evidence="2">The sequence shown here is derived from an EMBL/GenBank/DDBJ whole genome shotgun (WGS) entry which is preliminary data.</text>
</comment>
<dbReference type="EMBL" id="JANBVO010000026">
    <property type="protein sequence ID" value="KAJ9139416.1"/>
    <property type="molecule type" value="Genomic_DNA"/>
</dbReference>
<feature type="compositionally biased region" description="Polar residues" evidence="1">
    <location>
        <begin position="24"/>
        <end position="40"/>
    </location>
</feature>